<reference evidence="2" key="1">
    <citation type="submission" date="2017-06" db="EMBL/GenBank/DDBJ databases">
        <authorList>
            <person name="Varghese N."/>
            <person name="Submissions S."/>
        </authorList>
    </citation>
    <scope>NUCLEOTIDE SEQUENCE [LARGE SCALE GENOMIC DNA]</scope>
    <source>
        <strain evidence="2">DSM 137</strain>
    </source>
</reference>
<accession>A0A212S7N2</accession>
<name>A0A212S7N2_RHOAC</name>
<dbReference type="Proteomes" id="UP000198418">
    <property type="component" value="Unassembled WGS sequence"/>
</dbReference>
<sequence>MATLRVLERANIFPGDSGNDRSKHLSLQSLKLPALEEKTAQHQPGGGIGEIEIGGLGLNAFSVTFKLLGSDPQTMGLFGIGGRNQVPYTIYGIARDKAGNGAVEIKAIAWGRMTKIDPGEFKAGELNEQDHEIKEIMHYEYYENGSEIYFFDFFSSTWRVNGQDQNADMKSILRIA</sequence>
<organism evidence="1 2">
    <name type="scientific">Rhodoblastus acidophilus</name>
    <name type="common">Rhodopseudomonas acidophila</name>
    <dbReference type="NCBI Taxonomy" id="1074"/>
    <lineage>
        <taxon>Bacteria</taxon>
        <taxon>Pseudomonadati</taxon>
        <taxon>Pseudomonadota</taxon>
        <taxon>Alphaproteobacteria</taxon>
        <taxon>Hyphomicrobiales</taxon>
        <taxon>Rhodoblastaceae</taxon>
        <taxon>Rhodoblastus</taxon>
    </lineage>
</organism>
<proteinExistence type="predicted"/>
<dbReference type="RefSeq" id="WP_088522140.1">
    <property type="nucleotide sequence ID" value="NZ_FYDG01000015.1"/>
</dbReference>
<evidence type="ECO:0000313" key="1">
    <source>
        <dbReference type="EMBL" id="SNB81312.1"/>
    </source>
</evidence>
<protein>
    <submittedName>
        <fullName evidence="1">Phage contractile tail tube protein, P2 family</fullName>
    </submittedName>
</protein>
<gene>
    <name evidence="1" type="ORF">SAMN06265338_11513</name>
</gene>
<dbReference type="EMBL" id="FYDG01000015">
    <property type="protein sequence ID" value="SNB81312.1"/>
    <property type="molecule type" value="Genomic_DNA"/>
</dbReference>
<dbReference type="Pfam" id="PF04985">
    <property type="entry name" value="Phage_tube"/>
    <property type="match status" value="1"/>
</dbReference>
<dbReference type="InterPro" id="IPR006498">
    <property type="entry name" value="Tail_tube"/>
</dbReference>
<keyword evidence="2" id="KW-1185">Reference proteome</keyword>
<evidence type="ECO:0000313" key="2">
    <source>
        <dbReference type="Proteomes" id="UP000198418"/>
    </source>
</evidence>
<dbReference type="OrthoDB" id="7834326at2"/>
<dbReference type="AlphaFoldDB" id="A0A212S7N2"/>